<dbReference type="OrthoDB" id="9798569at2"/>
<dbReference type="RefSeq" id="WP_114644630.1">
    <property type="nucleotide sequence ID" value="NZ_QQNH01000002.1"/>
</dbReference>
<dbReference type="Proteomes" id="UP000253759">
    <property type="component" value="Unassembled WGS sequence"/>
</dbReference>
<reference evidence="2" key="1">
    <citation type="submission" date="2018-07" db="EMBL/GenBank/DDBJ databases">
        <authorList>
            <person name="Liu B.-T."/>
            <person name="Du Z."/>
        </authorList>
    </citation>
    <scope>NUCLEOTIDE SEQUENCE [LARGE SCALE GENOMIC DNA]</scope>
    <source>
        <strain evidence="2">XYN52</strain>
    </source>
</reference>
<name>A0A369W6Y4_9HYPH</name>
<protein>
    <submittedName>
        <fullName evidence="1">DUF2336 domain-containing protein</fullName>
    </submittedName>
</protein>
<dbReference type="InterPro" id="IPR019285">
    <property type="entry name" value="DUF2336"/>
</dbReference>
<dbReference type="Pfam" id="PF10098">
    <property type="entry name" value="DUF2336"/>
    <property type="match status" value="1"/>
</dbReference>
<organism evidence="1 2">
    <name type="scientific">Pelagibacterium lacus</name>
    <dbReference type="NCBI Taxonomy" id="2282655"/>
    <lineage>
        <taxon>Bacteria</taxon>
        <taxon>Pseudomonadati</taxon>
        <taxon>Pseudomonadota</taxon>
        <taxon>Alphaproteobacteria</taxon>
        <taxon>Hyphomicrobiales</taxon>
        <taxon>Devosiaceae</taxon>
        <taxon>Pelagibacterium</taxon>
    </lineage>
</organism>
<comment type="caution">
    <text evidence="1">The sequence shown here is derived from an EMBL/GenBank/DDBJ whole genome shotgun (WGS) entry which is preliminary data.</text>
</comment>
<proteinExistence type="predicted"/>
<accession>A0A369W6Y4</accession>
<evidence type="ECO:0000313" key="1">
    <source>
        <dbReference type="EMBL" id="RDE10338.1"/>
    </source>
</evidence>
<gene>
    <name evidence="1" type="ORF">DVH29_02830</name>
</gene>
<dbReference type="AlphaFoldDB" id="A0A369W6Y4"/>
<dbReference type="EMBL" id="QQNH01000002">
    <property type="protein sequence ID" value="RDE10338.1"/>
    <property type="molecule type" value="Genomic_DNA"/>
</dbReference>
<evidence type="ECO:0000313" key="2">
    <source>
        <dbReference type="Proteomes" id="UP000253759"/>
    </source>
</evidence>
<keyword evidence="2" id="KW-1185">Reference proteome</keyword>
<sequence length="400" mass="43568">MVAYQRYVELSRSGDSEERGQAAHLAARAYLAHTGPDDEHAALYAALMNFLDDASVKVRAALAYGLLHSEHAPRPIMLSLAQDAPVISRAVVQFSPVLLDADLMGIIRSGDPDMLPVITARPGLSQRVALALLRLGNPDLAIRVIQREDIAIPEDDFLILAERWGEDAPVRGAMLKRRDLPGLARLHLLDCVREALAGLRIVKGAIQPRRLDRILRDACDGATTAIGEREAGLKQHRFIATLAESDKISARLMLHALVHGRVLFFADALAQLAETPRRKVFTLLDGGSRAALQALFARCGFSPAVRSLLARLVQHARRADLADDISARHYVVSILIEELIVEHGGDMPASLDEAFAYLNEQNIALARLAARGVMPAFAEEAPEMAMVPDMSKEKLALPAA</sequence>